<protein>
    <submittedName>
        <fullName evidence="10">Uncharacterized protein</fullName>
    </submittedName>
</protein>
<sequence length="490" mass="56523">MDKIVLIYPSLLYSNTSNAIMVLPLSLIYIATPLRNDFDIKIIDQRVDNDWRNTLKKELRSGKTICAGISSMTGPQISGAIESASIIKKLSPALPLVWGGVHPSLTPEETIKDDHVDIVVIGDGEETFTELVHVIQNEGDKKAVKGIIYKDNRTIIRTPPRQPFHIGKLGVPAYDLIDIRKYKIQPTWVGENSLPILTSRGCPMRCSYCYNTQFSQRQWTSLTPEQSVALINTFVQKYNIKNIFLLDDNFFVNTKRVTRICNLLIENKMHINIYNANCRADSIAKMGVEYLRLIRKAGFKQLLVGVESGSDKILSRIKKDITLHQVLTGSTNMKNAGIKPIYSFMAGFPFESVEDIKQTLSLMNRLSKENQEAFVYKLQLYTPFPGTDLFDYATRHGMKFPQSLYEWANYHYGRLNYEGFTNKHKKFLKDMHYYTMFFNKKLSGHRNLISSLYSRLLTLRINHRFYSCMYELYPVTLLYKIRSRFRGTYL</sequence>
<name>A0A0S7Y074_UNCSA</name>
<dbReference type="CDD" id="cd02068">
    <property type="entry name" value="radical_SAM_B12_BD"/>
    <property type="match status" value="1"/>
</dbReference>
<dbReference type="PANTHER" id="PTHR43409:SF7">
    <property type="entry name" value="BLL1977 PROTEIN"/>
    <property type="match status" value="1"/>
</dbReference>
<keyword evidence="2" id="KW-0489">Methyltransferase</keyword>
<keyword evidence="3" id="KW-0808">Transferase</keyword>
<dbReference type="InterPro" id="IPR058240">
    <property type="entry name" value="rSAM_sf"/>
</dbReference>
<evidence type="ECO:0000256" key="4">
    <source>
        <dbReference type="ARBA" id="ARBA00022691"/>
    </source>
</evidence>
<dbReference type="Pfam" id="PF04055">
    <property type="entry name" value="Radical_SAM"/>
    <property type="match status" value="1"/>
</dbReference>
<evidence type="ECO:0000256" key="7">
    <source>
        <dbReference type="ARBA" id="ARBA00023014"/>
    </source>
</evidence>
<accession>A0A0S7Y074</accession>
<dbReference type="Gene3D" id="3.80.30.20">
    <property type="entry name" value="tm_1862 like domain"/>
    <property type="match status" value="1"/>
</dbReference>
<evidence type="ECO:0000256" key="6">
    <source>
        <dbReference type="ARBA" id="ARBA00023004"/>
    </source>
</evidence>
<dbReference type="SFLD" id="SFLDG01123">
    <property type="entry name" value="methyltransferase_(Class_B)"/>
    <property type="match status" value="1"/>
</dbReference>
<gene>
    <name evidence="10" type="ORF">AMJ44_07050</name>
</gene>
<keyword evidence="6" id="KW-0408">Iron</keyword>
<feature type="domain" description="Radical SAM core" evidence="9">
    <location>
        <begin position="188"/>
        <end position="430"/>
    </location>
</feature>
<dbReference type="InterPro" id="IPR006638">
    <property type="entry name" value="Elp3/MiaA/NifB-like_rSAM"/>
</dbReference>
<dbReference type="InterPro" id="IPR006158">
    <property type="entry name" value="Cobalamin-bd"/>
</dbReference>
<dbReference type="SFLD" id="SFLDG01082">
    <property type="entry name" value="B12-binding_domain_containing"/>
    <property type="match status" value="1"/>
</dbReference>
<evidence type="ECO:0000313" key="10">
    <source>
        <dbReference type="EMBL" id="KPJ67939.1"/>
    </source>
</evidence>
<dbReference type="SUPFAM" id="SSF102114">
    <property type="entry name" value="Radical SAM enzymes"/>
    <property type="match status" value="1"/>
</dbReference>
<dbReference type="SFLD" id="SFLDS00029">
    <property type="entry name" value="Radical_SAM"/>
    <property type="match status" value="1"/>
</dbReference>
<evidence type="ECO:0000256" key="5">
    <source>
        <dbReference type="ARBA" id="ARBA00022723"/>
    </source>
</evidence>
<reference evidence="10 11" key="1">
    <citation type="journal article" date="2015" name="Microbiome">
        <title>Genomic resolution of linkages in carbon, nitrogen, and sulfur cycling among widespread estuary sediment bacteria.</title>
        <authorList>
            <person name="Baker B.J."/>
            <person name="Lazar C.S."/>
            <person name="Teske A.P."/>
            <person name="Dick G.J."/>
        </authorList>
    </citation>
    <scope>NUCLEOTIDE SEQUENCE [LARGE SCALE GENOMIC DNA]</scope>
    <source>
        <strain evidence="10">DG_54_3</strain>
    </source>
</reference>
<evidence type="ECO:0000259" key="8">
    <source>
        <dbReference type="PROSITE" id="PS51332"/>
    </source>
</evidence>
<dbReference type="PANTHER" id="PTHR43409">
    <property type="entry name" value="ANAEROBIC MAGNESIUM-PROTOPORPHYRIN IX MONOMETHYL ESTER CYCLASE-RELATED"/>
    <property type="match status" value="1"/>
</dbReference>
<dbReference type="InterPro" id="IPR007197">
    <property type="entry name" value="rSAM"/>
</dbReference>
<organism evidence="10 11">
    <name type="scientific">candidate division WOR-1 bacterium DG_54_3</name>
    <dbReference type="NCBI Taxonomy" id="1703775"/>
    <lineage>
        <taxon>Bacteria</taxon>
        <taxon>Bacillati</taxon>
        <taxon>Saganbacteria</taxon>
    </lineage>
</organism>
<proteinExistence type="predicted"/>
<dbReference type="AlphaFoldDB" id="A0A0S7Y074"/>
<keyword evidence="4" id="KW-0949">S-adenosyl-L-methionine</keyword>
<evidence type="ECO:0000256" key="1">
    <source>
        <dbReference type="ARBA" id="ARBA00001966"/>
    </source>
</evidence>
<dbReference type="InterPro" id="IPR034466">
    <property type="entry name" value="Methyltransferase_Class_B"/>
</dbReference>
<dbReference type="SMART" id="SM00729">
    <property type="entry name" value="Elp3"/>
    <property type="match status" value="1"/>
</dbReference>
<dbReference type="GO" id="GO:0003824">
    <property type="term" value="F:catalytic activity"/>
    <property type="evidence" value="ECO:0007669"/>
    <property type="project" value="InterPro"/>
</dbReference>
<evidence type="ECO:0000256" key="3">
    <source>
        <dbReference type="ARBA" id="ARBA00022679"/>
    </source>
</evidence>
<dbReference type="GO" id="GO:0046872">
    <property type="term" value="F:metal ion binding"/>
    <property type="evidence" value="ECO:0007669"/>
    <property type="project" value="UniProtKB-KW"/>
</dbReference>
<dbReference type="EMBL" id="LIZX01000060">
    <property type="protein sequence ID" value="KPJ67939.1"/>
    <property type="molecule type" value="Genomic_DNA"/>
</dbReference>
<dbReference type="Proteomes" id="UP000051861">
    <property type="component" value="Unassembled WGS sequence"/>
</dbReference>
<keyword evidence="5" id="KW-0479">Metal-binding</keyword>
<dbReference type="GO" id="GO:0051539">
    <property type="term" value="F:4 iron, 4 sulfur cluster binding"/>
    <property type="evidence" value="ECO:0007669"/>
    <property type="project" value="UniProtKB-KW"/>
</dbReference>
<dbReference type="Pfam" id="PF02310">
    <property type="entry name" value="B12-binding"/>
    <property type="match status" value="1"/>
</dbReference>
<feature type="domain" description="B12-binding" evidence="8">
    <location>
        <begin position="1"/>
        <end position="142"/>
    </location>
</feature>
<dbReference type="InterPro" id="IPR023404">
    <property type="entry name" value="rSAM_horseshoe"/>
</dbReference>
<comment type="cofactor">
    <cofactor evidence="1">
        <name>[4Fe-4S] cluster</name>
        <dbReference type="ChEBI" id="CHEBI:49883"/>
    </cofactor>
</comment>
<keyword evidence="7" id="KW-0411">Iron-sulfur</keyword>
<evidence type="ECO:0000256" key="2">
    <source>
        <dbReference type="ARBA" id="ARBA00022603"/>
    </source>
</evidence>
<comment type="caution">
    <text evidence="10">The sequence shown here is derived from an EMBL/GenBank/DDBJ whole genome shotgun (WGS) entry which is preliminary data.</text>
</comment>
<dbReference type="PROSITE" id="PS51332">
    <property type="entry name" value="B12_BINDING"/>
    <property type="match status" value="1"/>
</dbReference>
<evidence type="ECO:0000259" key="9">
    <source>
        <dbReference type="PROSITE" id="PS51918"/>
    </source>
</evidence>
<dbReference type="InterPro" id="IPR051198">
    <property type="entry name" value="BchE-like"/>
</dbReference>
<dbReference type="PROSITE" id="PS51918">
    <property type="entry name" value="RADICAL_SAM"/>
    <property type="match status" value="1"/>
</dbReference>
<dbReference type="Gene3D" id="3.40.50.280">
    <property type="entry name" value="Cobalamin-binding domain"/>
    <property type="match status" value="1"/>
</dbReference>
<evidence type="ECO:0000313" key="11">
    <source>
        <dbReference type="Proteomes" id="UP000051861"/>
    </source>
</evidence>
<dbReference type="GO" id="GO:0031419">
    <property type="term" value="F:cobalamin binding"/>
    <property type="evidence" value="ECO:0007669"/>
    <property type="project" value="InterPro"/>
</dbReference>